<feature type="transmembrane region" description="Helical" evidence="6">
    <location>
        <begin position="274"/>
        <end position="293"/>
    </location>
</feature>
<dbReference type="Proteomes" id="UP000219452">
    <property type="component" value="Unassembled WGS sequence"/>
</dbReference>
<feature type="transmembrane region" description="Helical" evidence="6">
    <location>
        <begin position="242"/>
        <end position="262"/>
    </location>
</feature>
<organism evidence="7 8">
    <name type="scientific">Spirosoma fluviale</name>
    <dbReference type="NCBI Taxonomy" id="1597977"/>
    <lineage>
        <taxon>Bacteria</taxon>
        <taxon>Pseudomonadati</taxon>
        <taxon>Bacteroidota</taxon>
        <taxon>Cytophagia</taxon>
        <taxon>Cytophagales</taxon>
        <taxon>Cytophagaceae</taxon>
        <taxon>Spirosoma</taxon>
    </lineage>
</organism>
<keyword evidence="3 6" id="KW-0812">Transmembrane</keyword>
<dbReference type="EMBL" id="OCNH01000003">
    <property type="protein sequence ID" value="SOD91642.1"/>
    <property type="molecule type" value="Genomic_DNA"/>
</dbReference>
<keyword evidence="8" id="KW-1185">Reference proteome</keyword>
<dbReference type="PANTHER" id="PTHR30250:SF11">
    <property type="entry name" value="O-ANTIGEN TRANSPORTER-RELATED"/>
    <property type="match status" value="1"/>
</dbReference>
<evidence type="ECO:0000313" key="7">
    <source>
        <dbReference type="EMBL" id="SOD91642.1"/>
    </source>
</evidence>
<dbReference type="InterPro" id="IPR050833">
    <property type="entry name" value="Poly_Biosynth_Transport"/>
</dbReference>
<gene>
    <name evidence="7" type="ORF">SAMN06269250_3567</name>
</gene>
<evidence type="ECO:0000256" key="2">
    <source>
        <dbReference type="ARBA" id="ARBA00022475"/>
    </source>
</evidence>
<dbReference type="GO" id="GO:0005886">
    <property type="term" value="C:plasma membrane"/>
    <property type="evidence" value="ECO:0007669"/>
    <property type="project" value="UniProtKB-SubCell"/>
</dbReference>
<feature type="transmembrane region" description="Helical" evidence="6">
    <location>
        <begin position="313"/>
        <end position="335"/>
    </location>
</feature>
<evidence type="ECO:0000313" key="8">
    <source>
        <dbReference type="Proteomes" id="UP000219452"/>
    </source>
</evidence>
<evidence type="ECO:0000256" key="1">
    <source>
        <dbReference type="ARBA" id="ARBA00004651"/>
    </source>
</evidence>
<accession>A0A286G836</accession>
<protein>
    <submittedName>
        <fullName evidence="7">Membrane protein involved in the export of O-antigen and teichoic acid</fullName>
    </submittedName>
</protein>
<evidence type="ECO:0000256" key="6">
    <source>
        <dbReference type="SAM" id="Phobius"/>
    </source>
</evidence>
<keyword evidence="4 6" id="KW-1133">Transmembrane helix</keyword>
<keyword evidence="2" id="KW-1003">Cell membrane</keyword>
<name>A0A286G836_9BACT</name>
<dbReference type="AlphaFoldDB" id="A0A286G836"/>
<dbReference type="RefSeq" id="WP_097127146.1">
    <property type="nucleotide sequence ID" value="NZ_OCNH01000003.1"/>
</dbReference>
<dbReference type="PANTHER" id="PTHR30250">
    <property type="entry name" value="PST FAMILY PREDICTED COLANIC ACID TRANSPORTER"/>
    <property type="match status" value="1"/>
</dbReference>
<feature type="transmembrane region" description="Helical" evidence="6">
    <location>
        <begin position="174"/>
        <end position="200"/>
    </location>
</feature>
<proteinExistence type="predicted"/>
<dbReference type="OrthoDB" id="846354at2"/>
<feature type="transmembrane region" description="Helical" evidence="6">
    <location>
        <begin position="401"/>
        <end position="423"/>
    </location>
</feature>
<feature type="transmembrane region" description="Helical" evidence="6">
    <location>
        <begin position="347"/>
        <end position="366"/>
    </location>
</feature>
<keyword evidence="5 6" id="KW-0472">Membrane</keyword>
<evidence type="ECO:0000256" key="4">
    <source>
        <dbReference type="ARBA" id="ARBA00022989"/>
    </source>
</evidence>
<feature type="transmembrane region" description="Helical" evidence="6">
    <location>
        <begin position="107"/>
        <end position="124"/>
    </location>
</feature>
<evidence type="ECO:0000256" key="5">
    <source>
        <dbReference type="ARBA" id="ARBA00023136"/>
    </source>
</evidence>
<comment type="subcellular location">
    <subcellularLocation>
        <location evidence="1">Cell membrane</location>
        <topology evidence="1">Multi-pass membrane protein</topology>
    </subcellularLocation>
</comment>
<feature type="transmembrane region" description="Helical" evidence="6">
    <location>
        <begin position="130"/>
        <end position="153"/>
    </location>
</feature>
<reference evidence="8" key="1">
    <citation type="submission" date="2017-09" db="EMBL/GenBank/DDBJ databases">
        <authorList>
            <person name="Varghese N."/>
            <person name="Submissions S."/>
        </authorList>
    </citation>
    <scope>NUCLEOTIDE SEQUENCE [LARGE SCALE GENOMIC DNA]</scope>
    <source>
        <strain evidence="8">DSM 29961</strain>
    </source>
</reference>
<sequence>MKEAISDLTNNPSYAKIWHWIKLISITGTAQVAVQAIGFISGILVIRLLPTHEYALYTLANTMLGTMTTLADGGISTGVMAKGGKVWQDKQRLGEVLSTGFNLRKKFAVGSLCVALPILVYLLHHHDASWTMSVLIVLSLIPSFFASLSGTLLEIAPKLHQQVAPLQKIQVGVALSRLALLSLSIFTFPITFIAILSAGFPQLWANRQIRKISSAFADMGQPVNLTDQKDILFMVKRLLPESIYYCISGQLTIWLISIYGSTSGVAQAGALGRLPVAMTLFTVLFGSLVLPVFSRTPGIKAIVVQQYLKIQAGLVLLGIGIVGGVVIFSGPILSVLGPQYTSLTSELIIMMVGSTIGFIATSAFFLSSSRGWVMNPAISITVSIAATIIGVSIIDVSTLKGIFWLNIFTSIVHLVMHVAYGIHRIVTLKNDAN</sequence>
<evidence type="ECO:0000256" key="3">
    <source>
        <dbReference type="ARBA" id="ARBA00022692"/>
    </source>
</evidence>
<feature type="transmembrane region" description="Helical" evidence="6">
    <location>
        <begin position="372"/>
        <end position="394"/>
    </location>
</feature>
<feature type="transmembrane region" description="Helical" evidence="6">
    <location>
        <begin position="20"/>
        <end position="46"/>
    </location>
</feature>